<gene>
    <name evidence="3" type="ORF">SeLEV6574_g01640</name>
    <name evidence="2" type="ORF">SeMB42_g04802</name>
</gene>
<keyword evidence="4" id="KW-1185">Reference proteome</keyword>
<protein>
    <submittedName>
        <fullName evidence="3">Uncharacterized protein</fullName>
    </submittedName>
</protein>
<sequence length="307" mass="31647">MRISAVVVHLFFFVQATFADAPVTSISQDIYGVYASETNLQYQSDLPAGCKNAVQAKLNAAAFACGFGLIDSIVKKTPATTTNADVDATCKTIGVSCNAAVADFLAGTTVCGNHGIFSPVRGSPPDDHKTDSSNNSTEELLAAVLQGNKANLGVTGRTAADLATLLTSVWQLICTKDPSAREYCVVLDAQLAASAGIGSAWYYLDIQIPHLYSSVASLGSKLCTRCTQARSALAKKYDDVAILADISVIPLVLAANPGIGCSGEYTLASLDDQDGNPLNASSAAASPTTPATVWTGVSSAATVSVPL</sequence>
<evidence type="ECO:0000313" key="5">
    <source>
        <dbReference type="Proteomes" id="UP000320475"/>
    </source>
</evidence>
<dbReference type="AlphaFoldDB" id="A0A507DBV7"/>
<dbReference type="VEuPathDB" id="FungiDB:SeMB42_g04802"/>
<dbReference type="EMBL" id="QEAM01000039">
    <property type="protein sequence ID" value="TPX49132.1"/>
    <property type="molecule type" value="Genomic_DNA"/>
</dbReference>
<organism evidence="3 5">
    <name type="scientific">Synchytrium endobioticum</name>
    <dbReference type="NCBI Taxonomy" id="286115"/>
    <lineage>
        <taxon>Eukaryota</taxon>
        <taxon>Fungi</taxon>
        <taxon>Fungi incertae sedis</taxon>
        <taxon>Chytridiomycota</taxon>
        <taxon>Chytridiomycota incertae sedis</taxon>
        <taxon>Chytridiomycetes</taxon>
        <taxon>Synchytriales</taxon>
        <taxon>Synchytriaceae</taxon>
        <taxon>Synchytrium</taxon>
    </lineage>
</organism>
<comment type="caution">
    <text evidence="3">The sequence shown here is derived from an EMBL/GenBank/DDBJ whole genome shotgun (WGS) entry which is preliminary data.</text>
</comment>
<evidence type="ECO:0000313" key="4">
    <source>
        <dbReference type="Proteomes" id="UP000317494"/>
    </source>
</evidence>
<evidence type="ECO:0000313" key="2">
    <source>
        <dbReference type="EMBL" id="TPX43245.1"/>
    </source>
</evidence>
<evidence type="ECO:0000256" key="1">
    <source>
        <dbReference type="SAM" id="SignalP"/>
    </source>
</evidence>
<dbReference type="Proteomes" id="UP000317494">
    <property type="component" value="Unassembled WGS sequence"/>
</dbReference>
<accession>A0A507DBV7</accession>
<feature type="signal peptide" evidence="1">
    <location>
        <begin position="1"/>
        <end position="19"/>
    </location>
</feature>
<feature type="chain" id="PRO_5036131040" evidence="1">
    <location>
        <begin position="20"/>
        <end position="307"/>
    </location>
</feature>
<evidence type="ECO:0000313" key="3">
    <source>
        <dbReference type="EMBL" id="TPX49132.1"/>
    </source>
</evidence>
<reference evidence="4 5" key="1">
    <citation type="journal article" date="2019" name="Sci. Rep.">
        <title>Comparative genomics of chytrid fungi reveal insights into the obligate biotrophic and pathogenic lifestyle of Synchytrium endobioticum.</title>
        <authorList>
            <person name="van de Vossenberg B.T.L.H."/>
            <person name="Warris S."/>
            <person name="Nguyen H.D.T."/>
            <person name="van Gent-Pelzer M.P.E."/>
            <person name="Joly D.L."/>
            <person name="van de Geest H.C."/>
            <person name="Bonants P.J.M."/>
            <person name="Smith D.S."/>
            <person name="Levesque C.A."/>
            <person name="van der Lee T.A.J."/>
        </authorList>
    </citation>
    <scope>NUCLEOTIDE SEQUENCE [LARGE SCALE GENOMIC DNA]</scope>
    <source>
        <strain evidence="3 5">LEV6574</strain>
        <strain evidence="2 4">MB42</strain>
    </source>
</reference>
<dbReference type="EMBL" id="QEAN01000205">
    <property type="protein sequence ID" value="TPX43245.1"/>
    <property type="molecule type" value="Genomic_DNA"/>
</dbReference>
<dbReference type="Proteomes" id="UP000320475">
    <property type="component" value="Unassembled WGS sequence"/>
</dbReference>
<keyword evidence="1" id="KW-0732">Signal</keyword>
<name>A0A507DBV7_9FUNG</name>
<proteinExistence type="predicted"/>